<proteinExistence type="predicted"/>
<organism evidence="1 2">
    <name type="scientific">Rhodohalobacter sulfatireducens</name>
    <dbReference type="NCBI Taxonomy" id="2911366"/>
    <lineage>
        <taxon>Bacteria</taxon>
        <taxon>Pseudomonadati</taxon>
        <taxon>Balneolota</taxon>
        <taxon>Balneolia</taxon>
        <taxon>Balneolales</taxon>
        <taxon>Balneolaceae</taxon>
        <taxon>Rhodohalobacter</taxon>
    </lineage>
</organism>
<dbReference type="Proteomes" id="UP001165366">
    <property type="component" value="Unassembled WGS sequence"/>
</dbReference>
<reference evidence="1" key="2">
    <citation type="submission" date="2024-05" db="EMBL/GenBank/DDBJ databases">
        <title>Rhodohalobacter halophilus gen. nov., sp. nov., a moderately halophilic member of the family Balneolaceae.</title>
        <authorList>
            <person name="Xia J."/>
        </authorList>
    </citation>
    <scope>NUCLEOTIDE SEQUENCE</scope>
    <source>
        <strain evidence="1">WB101</strain>
    </source>
</reference>
<accession>A0ABS9KA50</accession>
<evidence type="ECO:0000313" key="1">
    <source>
        <dbReference type="EMBL" id="MCG2587730.1"/>
    </source>
</evidence>
<sequence>MSKILHKIIDEQIKTWELESSFKNKIITPKGNPYPIITISREFGARGAALATLMGEKMGFKVWDRDILQAIADKLGSSKKYLESLDENRRVLIEDVVVGFMKNVNTNVNYLRTLTRLIRTVEYHGNAIIVGRGANYICRDPHSFHVRIVSPEEKRAVDYAAREGITKAEALSIIKKTDAERGEFVRYYFKNEISDSSDYDLVLNSGTFSLQEMMAIVVEAYEQKSGLKLEFVS</sequence>
<comment type="caution">
    <text evidence="1">The sequence shown here is derived from an EMBL/GenBank/DDBJ whole genome shotgun (WGS) entry which is preliminary data.</text>
</comment>
<dbReference type="InterPro" id="IPR027417">
    <property type="entry name" value="P-loop_NTPase"/>
</dbReference>
<protein>
    <submittedName>
        <fullName evidence="1">Cytidylate kinase-like family protein</fullName>
    </submittedName>
</protein>
<keyword evidence="2" id="KW-1185">Reference proteome</keyword>
<evidence type="ECO:0000313" key="2">
    <source>
        <dbReference type="Proteomes" id="UP001165366"/>
    </source>
</evidence>
<dbReference type="Pfam" id="PF13189">
    <property type="entry name" value="Cytidylate_kin2"/>
    <property type="match status" value="1"/>
</dbReference>
<reference evidence="1" key="1">
    <citation type="submission" date="2022-01" db="EMBL/GenBank/DDBJ databases">
        <authorList>
            <person name="Wang Y."/>
        </authorList>
    </citation>
    <scope>NUCLEOTIDE SEQUENCE</scope>
    <source>
        <strain evidence="1">WB101</strain>
    </source>
</reference>
<name>A0ABS9KA50_9BACT</name>
<dbReference type="EMBL" id="JAKLWS010000003">
    <property type="protein sequence ID" value="MCG2587730.1"/>
    <property type="molecule type" value="Genomic_DNA"/>
</dbReference>
<gene>
    <name evidence="1" type="ORF">L6773_04080</name>
</gene>
<dbReference type="RefSeq" id="WP_237852573.1">
    <property type="nucleotide sequence ID" value="NZ_JAKLWS010000003.1"/>
</dbReference>
<dbReference type="Gene3D" id="3.40.50.300">
    <property type="entry name" value="P-loop containing nucleotide triphosphate hydrolases"/>
    <property type="match status" value="1"/>
</dbReference>